<dbReference type="PROSITE" id="PS51257">
    <property type="entry name" value="PROKAR_LIPOPROTEIN"/>
    <property type="match status" value="1"/>
</dbReference>
<keyword evidence="3" id="KW-1185">Reference proteome</keyword>
<protein>
    <recommendedName>
        <fullName evidence="4">Lipoprotein</fullName>
    </recommendedName>
</protein>
<comment type="caution">
    <text evidence="2">The sequence shown here is derived from an EMBL/GenBank/DDBJ whole genome shotgun (WGS) entry which is preliminary data.</text>
</comment>
<evidence type="ECO:0000256" key="1">
    <source>
        <dbReference type="SAM" id="SignalP"/>
    </source>
</evidence>
<accession>A0A4R0GLD9</accession>
<dbReference type="AlphaFoldDB" id="A0A4R0GLD9"/>
<feature type="chain" id="PRO_5020404224" description="Lipoprotein" evidence="1">
    <location>
        <begin position="18"/>
        <end position="132"/>
    </location>
</feature>
<dbReference type="OrthoDB" id="6504646at2"/>
<feature type="signal peptide" evidence="1">
    <location>
        <begin position="1"/>
        <end position="17"/>
    </location>
</feature>
<dbReference type="RefSeq" id="WP_131413443.1">
    <property type="nucleotide sequence ID" value="NZ_SJOP01000029.1"/>
</dbReference>
<name>A0A4R0GLD9_9ENTR</name>
<evidence type="ECO:0000313" key="2">
    <source>
        <dbReference type="EMBL" id="TCB98146.1"/>
    </source>
</evidence>
<keyword evidence="1" id="KW-0732">Signal</keyword>
<dbReference type="Proteomes" id="UP000291793">
    <property type="component" value="Unassembled WGS sequence"/>
</dbReference>
<organism evidence="2 3">
    <name type="scientific">Kosakonia quasisacchari</name>
    <dbReference type="NCBI Taxonomy" id="2529380"/>
    <lineage>
        <taxon>Bacteria</taxon>
        <taxon>Pseudomonadati</taxon>
        <taxon>Pseudomonadota</taxon>
        <taxon>Gammaproteobacteria</taxon>
        <taxon>Enterobacterales</taxon>
        <taxon>Enterobacteriaceae</taxon>
        <taxon>Kosakonia</taxon>
    </lineage>
</organism>
<evidence type="ECO:0000313" key="3">
    <source>
        <dbReference type="Proteomes" id="UP000291793"/>
    </source>
</evidence>
<gene>
    <name evidence="2" type="ORF">E0L21_22525</name>
</gene>
<sequence>MKKILLSFSLIVLSACADRPFESTQVIYNESFIKPGAATSQIRVHRVKQLTGSALGDDCPLIVSVDGIEAAGLQQNQYVDLYLKNGNHSISVRFKCALTSWKKSLNILADGSYAEYQAESGGVGQYRLWQTR</sequence>
<reference evidence="2 3" key="1">
    <citation type="submission" date="2019-02" db="EMBL/GenBank/DDBJ databases">
        <title>The draft genome of Kosakonia quasisacchari strain WCHKQ120001.</title>
        <authorList>
            <person name="Wang C."/>
            <person name="Feng Y."/>
            <person name="Zong Z."/>
        </authorList>
    </citation>
    <scope>NUCLEOTIDE SEQUENCE [LARGE SCALE GENOMIC DNA]</scope>
    <source>
        <strain evidence="2 3">WCHKQ120001</strain>
    </source>
</reference>
<proteinExistence type="predicted"/>
<evidence type="ECO:0008006" key="4">
    <source>
        <dbReference type="Google" id="ProtNLM"/>
    </source>
</evidence>
<dbReference type="EMBL" id="SJOP01000029">
    <property type="protein sequence ID" value="TCB98146.1"/>
    <property type="molecule type" value="Genomic_DNA"/>
</dbReference>